<dbReference type="PANTHER" id="PTHR33800:SF26">
    <property type="entry name" value="DUF295 DOMAIN-CONTAINING PROTEIN"/>
    <property type="match status" value="1"/>
</dbReference>
<dbReference type="Pfam" id="PF03478">
    <property type="entry name" value="Beta-prop_KIB1-4"/>
    <property type="match status" value="1"/>
</dbReference>
<name>A0A8T0PHK0_PANVG</name>
<organism evidence="2 3">
    <name type="scientific">Panicum virgatum</name>
    <name type="common">Blackwell switchgrass</name>
    <dbReference type="NCBI Taxonomy" id="38727"/>
    <lineage>
        <taxon>Eukaryota</taxon>
        <taxon>Viridiplantae</taxon>
        <taxon>Streptophyta</taxon>
        <taxon>Embryophyta</taxon>
        <taxon>Tracheophyta</taxon>
        <taxon>Spermatophyta</taxon>
        <taxon>Magnoliopsida</taxon>
        <taxon>Liliopsida</taxon>
        <taxon>Poales</taxon>
        <taxon>Poaceae</taxon>
        <taxon>PACMAD clade</taxon>
        <taxon>Panicoideae</taxon>
        <taxon>Panicodae</taxon>
        <taxon>Paniceae</taxon>
        <taxon>Panicinae</taxon>
        <taxon>Panicum</taxon>
        <taxon>Panicum sect. Hiantes</taxon>
    </lineage>
</organism>
<accession>A0A8T0PHK0</accession>
<dbReference type="AlphaFoldDB" id="A0A8T0PHK0"/>
<gene>
    <name evidence="2" type="ORF">PVAP13_8KG022420</name>
</gene>
<protein>
    <recommendedName>
        <fullName evidence="1">KIB1-4 beta-propeller domain-containing protein</fullName>
    </recommendedName>
</protein>
<feature type="domain" description="KIB1-4 beta-propeller" evidence="1">
    <location>
        <begin position="148"/>
        <end position="291"/>
    </location>
</feature>
<evidence type="ECO:0000313" key="2">
    <source>
        <dbReference type="EMBL" id="KAG2559662.1"/>
    </source>
</evidence>
<reference evidence="2" key="1">
    <citation type="submission" date="2020-05" db="EMBL/GenBank/DDBJ databases">
        <title>WGS assembly of Panicum virgatum.</title>
        <authorList>
            <person name="Lovell J.T."/>
            <person name="Jenkins J."/>
            <person name="Shu S."/>
            <person name="Juenger T.E."/>
            <person name="Schmutz J."/>
        </authorList>
    </citation>
    <scope>NUCLEOTIDE SEQUENCE</scope>
    <source>
        <strain evidence="2">AP13</strain>
    </source>
</reference>
<dbReference type="Proteomes" id="UP000823388">
    <property type="component" value="Chromosome 8K"/>
</dbReference>
<dbReference type="EMBL" id="CM029051">
    <property type="protein sequence ID" value="KAG2559662.1"/>
    <property type="molecule type" value="Genomic_DNA"/>
</dbReference>
<evidence type="ECO:0000313" key="3">
    <source>
        <dbReference type="Proteomes" id="UP000823388"/>
    </source>
</evidence>
<dbReference type="PANTHER" id="PTHR33800">
    <property type="entry name" value="OS06G0113600 PROTEIN"/>
    <property type="match status" value="1"/>
</dbReference>
<comment type="caution">
    <text evidence="2">The sequence shown here is derived from an EMBL/GenBank/DDBJ whole genome shotgun (WGS) entry which is preliminary data.</text>
</comment>
<dbReference type="InterPro" id="IPR005174">
    <property type="entry name" value="KIB1-4_b-propeller"/>
</dbReference>
<evidence type="ECO:0000259" key="1">
    <source>
        <dbReference type="Pfam" id="PF03478"/>
    </source>
</evidence>
<sequence length="342" mass="39483">MAPTFGFKDAIRFDISLFVKIFYEKDLLDSLLHEIIVLINSFHDFLAFIGTCRSWRTAVSSFPSVYTFSFPPLHFEPDGPYFRPHSIGIKPLLLSNCKWKLSDSSKENLSLRCALPQRLPCNNELGWSSGIGVLTAPFSSPNSRLLLFSRASMFEWQVGTNSWSVHPLALDHECIHQIVFFKGHILVIDTLRRLNTVQLTPQFSMQEVAIMWRSLRTLPLNPWLEFEFSRIFEVFRLDFSVKPAKWVKMEKLENQAVFVSLDKRNPAFCCMNPERWGGKSNCIYVARLFEDPDETWTAMELGQSVPNHNTVHSIMYGFAFQLDYSQIGSLWLFPSLVYGRSQ</sequence>
<proteinExistence type="predicted"/>
<keyword evidence="3" id="KW-1185">Reference proteome</keyword>